<accession>A0A1G9AW66</accession>
<dbReference type="STRING" id="990712.SAMN05216257_102300"/>
<dbReference type="AlphaFoldDB" id="A0A1G9AW66"/>
<feature type="region of interest" description="Disordered" evidence="1">
    <location>
        <begin position="51"/>
        <end position="76"/>
    </location>
</feature>
<sequence length="149" mass="16385">MIRYALKCDTGHEFESWFQSADAFDGLKASGMVACPACGSTAVEKALMAPQIRPSRKRAAADGPVPEERKPLTGPRHPVEEFLRALRRKVEENCDYVGRNFATEARAIHLGEAPERPIYGEAAPEEARELLEEGVPIAPLPFIGPRNTN</sequence>
<dbReference type="InterPro" id="IPR009562">
    <property type="entry name" value="DUF1178"/>
</dbReference>
<dbReference type="EMBL" id="FNFV01000002">
    <property type="protein sequence ID" value="SDK31531.1"/>
    <property type="molecule type" value="Genomic_DNA"/>
</dbReference>
<dbReference type="Pfam" id="PF06676">
    <property type="entry name" value="DUF1178"/>
    <property type="match status" value="1"/>
</dbReference>
<keyword evidence="3" id="KW-1185">Reference proteome</keyword>
<reference evidence="3" key="1">
    <citation type="submission" date="2016-10" db="EMBL/GenBank/DDBJ databases">
        <authorList>
            <person name="Varghese N."/>
            <person name="Submissions S."/>
        </authorList>
    </citation>
    <scope>NUCLEOTIDE SEQUENCE [LARGE SCALE GENOMIC DNA]</scope>
    <source>
        <strain evidence="3">CGMCC 1.10789</strain>
    </source>
</reference>
<feature type="compositionally biased region" description="Basic and acidic residues" evidence="1">
    <location>
        <begin position="66"/>
        <end position="76"/>
    </location>
</feature>
<organism evidence="2 3">
    <name type="scientific">Meinhardsimonia xiamenensis</name>
    <dbReference type="NCBI Taxonomy" id="990712"/>
    <lineage>
        <taxon>Bacteria</taxon>
        <taxon>Pseudomonadati</taxon>
        <taxon>Pseudomonadota</taxon>
        <taxon>Alphaproteobacteria</taxon>
        <taxon>Rhodobacterales</taxon>
        <taxon>Paracoccaceae</taxon>
        <taxon>Meinhardsimonia</taxon>
    </lineage>
</organism>
<protein>
    <submittedName>
        <fullName evidence="2">Uncharacterized protein</fullName>
    </submittedName>
</protein>
<dbReference type="OrthoDB" id="9799894at2"/>
<dbReference type="Proteomes" id="UP000199328">
    <property type="component" value="Unassembled WGS sequence"/>
</dbReference>
<name>A0A1G9AW66_9RHOB</name>
<evidence type="ECO:0000256" key="1">
    <source>
        <dbReference type="SAM" id="MobiDB-lite"/>
    </source>
</evidence>
<proteinExistence type="predicted"/>
<evidence type="ECO:0000313" key="2">
    <source>
        <dbReference type="EMBL" id="SDK31531.1"/>
    </source>
</evidence>
<evidence type="ECO:0000313" key="3">
    <source>
        <dbReference type="Proteomes" id="UP000199328"/>
    </source>
</evidence>
<dbReference type="RefSeq" id="WP_092498968.1">
    <property type="nucleotide sequence ID" value="NZ_FNFV01000002.1"/>
</dbReference>
<dbReference type="PIRSF" id="PIRSF032131">
    <property type="entry name" value="UCP032131"/>
    <property type="match status" value="1"/>
</dbReference>
<gene>
    <name evidence="2" type="ORF">SAMN05216257_102300</name>
</gene>